<dbReference type="InterPro" id="IPR029058">
    <property type="entry name" value="AB_hydrolase_fold"/>
</dbReference>
<dbReference type="PRINTS" id="PR00412">
    <property type="entry name" value="EPOXHYDRLASE"/>
</dbReference>
<dbReference type="PRINTS" id="PR00111">
    <property type="entry name" value="ABHYDROLASE"/>
</dbReference>
<accession>A0A7L6N4C2</accession>
<feature type="domain" description="AB hydrolase-1" evidence="3">
    <location>
        <begin position="26"/>
        <end position="280"/>
    </location>
</feature>
<dbReference type="PANTHER" id="PTHR43798">
    <property type="entry name" value="MONOACYLGLYCEROL LIPASE"/>
    <property type="match status" value="1"/>
</dbReference>
<comment type="similarity">
    <text evidence="1">Belongs to the lipase/esterase LIP3/BchO family.</text>
</comment>
<gene>
    <name evidence="4" type="ORF">HF295_04110</name>
</gene>
<proteinExistence type="inferred from homology"/>
<protein>
    <submittedName>
        <fullName evidence="4">Alpha/beta hydrolase</fullName>
    </submittedName>
</protein>
<sequence length="293" mass="33398">MEKKTIQINNNETIAYLEQGKGSKYLILVHGNVSSSVYFKPLLERLPDHIHVYAPDLRGFGDSSYDQPIKSLKDFADDLYLFMEKLDIPKADILGWSLGGGVVMEFAVKYPDKLDKLILLNSASHNGYPVFKKDDKNQMIIGQVYETREEMAKDPVQVLPLLMAYQTKNRDLLRTIYNMTIYTVNKPNEEDYALYIEDSLKQRNLVDVDFALASLNMGDTHNLYSEGDHSIQNIKAPTLHIWGSHDITVPESMVKANIEKINDSTYVKFDQCGHSPLVDKADQLTETILDFIK</sequence>
<dbReference type="GO" id="GO:0052689">
    <property type="term" value="F:carboxylic ester hydrolase activity"/>
    <property type="evidence" value="ECO:0007669"/>
    <property type="project" value="UniProtKB-KW"/>
</dbReference>
<reference evidence="4 5" key="1">
    <citation type="submission" date="2020-04" db="EMBL/GenBank/DDBJ databases">
        <authorList>
            <person name="Zheng R.K."/>
            <person name="Sun C.M."/>
        </authorList>
    </citation>
    <scope>NUCLEOTIDE SEQUENCE [LARGE SCALE GENOMIC DNA]</scope>
    <source>
        <strain evidence="5">zrk29</strain>
    </source>
</reference>
<keyword evidence="4" id="KW-0378">Hydrolase</keyword>
<dbReference type="InterPro" id="IPR050266">
    <property type="entry name" value="AB_hydrolase_sf"/>
</dbReference>
<dbReference type="AlphaFoldDB" id="A0A7L6N4C2"/>
<dbReference type="GO" id="GO:0016020">
    <property type="term" value="C:membrane"/>
    <property type="evidence" value="ECO:0007669"/>
    <property type="project" value="TreeGrafter"/>
</dbReference>
<dbReference type="InterPro" id="IPR000639">
    <property type="entry name" value="Epox_hydrolase-like"/>
</dbReference>
<dbReference type="EMBL" id="CP051151">
    <property type="protein sequence ID" value="QLY40088.1"/>
    <property type="molecule type" value="Genomic_DNA"/>
</dbReference>
<name>A0A7L6N4C2_9MOLU</name>
<dbReference type="Gene3D" id="3.40.50.1820">
    <property type="entry name" value="alpha/beta hydrolase"/>
    <property type="match status" value="1"/>
</dbReference>
<dbReference type="PANTHER" id="PTHR43798:SF33">
    <property type="entry name" value="HYDROLASE, PUTATIVE (AFU_ORTHOLOGUE AFUA_2G14860)-RELATED"/>
    <property type="match status" value="1"/>
</dbReference>
<dbReference type="Proteomes" id="UP000512167">
    <property type="component" value="Chromosome"/>
</dbReference>
<dbReference type="KEGG" id="tbk:HF295_04110"/>
<dbReference type="RefSeq" id="WP_312032586.1">
    <property type="nucleotide sequence ID" value="NZ_CP051151.1"/>
</dbReference>
<evidence type="ECO:0000313" key="4">
    <source>
        <dbReference type="EMBL" id="QLY40088.1"/>
    </source>
</evidence>
<dbReference type="SUPFAM" id="SSF53474">
    <property type="entry name" value="alpha/beta-Hydrolases"/>
    <property type="match status" value="1"/>
</dbReference>
<keyword evidence="2" id="KW-0719">Serine esterase</keyword>
<dbReference type="Pfam" id="PF00561">
    <property type="entry name" value="Abhydrolase_1"/>
    <property type="match status" value="1"/>
</dbReference>
<keyword evidence="5" id="KW-1185">Reference proteome</keyword>
<evidence type="ECO:0000259" key="3">
    <source>
        <dbReference type="Pfam" id="PF00561"/>
    </source>
</evidence>
<evidence type="ECO:0000313" key="5">
    <source>
        <dbReference type="Proteomes" id="UP000512167"/>
    </source>
</evidence>
<evidence type="ECO:0000256" key="2">
    <source>
        <dbReference type="ARBA" id="ARBA00022487"/>
    </source>
</evidence>
<dbReference type="InterPro" id="IPR000073">
    <property type="entry name" value="AB_hydrolase_1"/>
</dbReference>
<evidence type="ECO:0000256" key="1">
    <source>
        <dbReference type="ARBA" id="ARBA00006989"/>
    </source>
</evidence>
<organism evidence="4 5">
    <name type="scientific">Hujiaoplasma nucleasis</name>
    <dbReference type="NCBI Taxonomy" id="2725268"/>
    <lineage>
        <taxon>Bacteria</taxon>
        <taxon>Bacillati</taxon>
        <taxon>Mycoplasmatota</taxon>
        <taxon>Mollicutes</taxon>
        <taxon>Candidatus Izemoplasmatales</taxon>
        <taxon>Hujiaoplasmataceae</taxon>
        <taxon>Hujiaoplasma</taxon>
    </lineage>
</organism>